<name>A0ACD3A838_9AGAR</name>
<dbReference type="Proteomes" id="UP000308600">
    <property type="component" value="Unassembled WGS sequence"/>
</dbReference>
<proteinExistence type="predicted"/>
<keyword evidence="2" id="KW-1185">Reference proteome</keyword>
<gene>
    <name evidence="1" type="ORF">BDN72DRAFT_849107</name>
</gene>
<evidence type="ECO:0000313" key="1">
    <source>
        <dbReference type="EMBL" id="TFK62033.1"/>
    </source>
</evidence>
<reference evidence="1 2" key="1">
    <citation type="journal article" date="2019" name="Nat. Ecol. Evol.">
        <title>Megaphylogeny resolves global patterns of mushroom evolution.</title>
        <authorList>
            <person name="Varga T."/>
            <person name="Krizsan K."/>
            <person name="Foldi C."/>
            <person name="Dima B."/>
            <person name="Sanchez-Garcia M."/>
            <person name="Sanchez-Ramirez S."/>
            <person name="Szollosi G.J."/>
            <person name="Szarkandi J.G."/>
            <person name="Papp V."/>
            <person name="Albert L."/>
            <person name="Andreopoulos W."/>
            <person name="Angelini C."/>
            <person name="Antonin V."/>
            <person name="Barry K.W."/>
            <person name="Bougher N.L."/>
            <person name="Buchanan P."/>
            <person name="Buyck B."/>
            <person name="Bense V."/>
            <person name="Catcheside P."/>
            <person name="Chovatia M."/>
            <person name="Cooper J."/>
            <person name="Damon W."/>
            <person name="Desjardin D."/>
            <person name="Finy P."/>
            <person name="Geml J."/>
            <person name="Haridas S."/>
            <person name="Hughes K."/>
            <person name="Justo A."/>
            <person name="Karasinski D."/>
            <person name="Kautmanova I."/>
            <person name="Kiss B."/>
            <person name="Kocsube S."/>
            <person name="Kotiranta H."/>
            <person name="LaButti K.M."/>
            <person name="Lechner B.E."/>
            <person name="Liimatainen K."/>
            <person name="Lipzen A."/>
            <person name="Lukacs Z."/>
            <person name="Mihaltcheva S."/>
            <person name="Morgado L.N."/>
            <person name="Niskanen T."/>
            <person name="Noordeloos M.E."/>
            <person name="Ohm R.A."/>
            <person name="Ortiz-Santana B."/>
            <person name="Ovrebo C."/>
            <person name="Racz N."/>
            <person name="Riley R."/>
            <person name="Savchenko A."/>
            <person name="Shiryaev A."/>
            <person name="Soop K."/>
            <person name="Spirin V."/>
            <person name="Szebenyi C."/>
            <person name="Tomsovsky M."/>
            <person name="Tulloss R.E."/>
            <person name="Uehling J."/>
            <person name="Grigoriev I.V."/>
            <person name="Vagvolgyi C."/>
            <person name="Papp T."/>
            <person name="Martin F.M."/>
            <person name="Miettinen O."/>
            <person name="Hibbett D.S."/>
            <person name="Nagy L.G."/>
        </authorList>
    </citation>
    <scope>NUCLEOTIDE SEQUENCE [LARGE SCALE GENOMIC DNA]</scope>
    <source>
        <strain evidence="1 2">NL-1719</strain>
    </source>
</reference>
<protein>
    <submittedName>
        <fullName evidence="1">Uncharacterized protein</fullName>
    </submittedName>
</protein>
<sequence>MGGHSNLRVYLGLGHKRHKTTWEGIRDFIDECNAACMDLSALAMRVTVRRYPTEVEKVIDRVREAYPALFPIEQDDAYHEDLENYILRRANEVRGERHRATFSAHAFGAASAEGLPDSNNLGTEALGSAKKPLPRTARSLVKSKRSRTKKQKPSAKVIGTSVSAIPQVNESSSITSQRGYSPLSLEYPPTPPISMAHAEPRLLEVDETGPTEKWLPHTLRRLYPYLVQYGCTSTEYIEAMACLSDDELEKLIEDMKARAEKASLPHEKPKPLDWFLFRREIREARRA</sequence>
<dbReference type="EMBL" id="ML208610">
    <property type="protein sequence ID" value="TFK62033.1"/>
    <property type="molecule type" value="Genomic_DNA"/>
</dbReference>
<accession>A0ACD3A838</accession>
<evidence type="ECO:0000313" key="2">
    <source>
        <dbReference type="Proteomes" id="UP000308600"/>
    </source>
</evidence>
<organism evidence="1 2">
    <name type="scientific">Pluteus cervinus</name>
    <dbReference type="NCBI Taxonomy" id="181527"/>
    <lineage>
        <taxon>Eukaryota</taxon>
        <taxon>Fungi</taxon>
        <taxon>Dikarya</taxon>
        <taxon>Basidiomycota</taxon>
        <taxon>Agaricomycotina</taxon>
        <taxon>Agaricomycetes</taxon>
        <taxon>Agaricomycetidae</taxon>
        <taxon>Agaricales</taxon>
        <taxon>Pluteineae</taxon>
        <taxon>Pluteaceae</taxon>
        <taxon>Pluteus</taxon>
    </lineage>
</organism>